<keyword evidence="2" id="KW-1185">Reference proteome</keyword>
<organism evidence="1 2">
    <name type="scientific">Thamnocephalis sphaerospora</name>
    <dbReference type="NCBI Taxonomy" id="78915"/>
    <lineage>
        <taxon>Eukaryota</taxon>
        <taxon>Fungi</taxon>
        <taxon>Fungi incertae sedis</taxon>
        <taxon>Zoopagomycota</taxon>
        <taxon>Zoopagomycotina</taxon>
        <taxon>Zoopagomycetes</taxon>
        <taxon>Zoopagales</taxon>
        <taxon>Sigmoideomycetaceae</taxon>
        <taxon>Thamnocephalis</taxon>
    </lineage>
</organism>
<protein>
    <recommendedName>
        <fullName evidence="3">Glycine zipper 2TM domain-containing protein</fullName>
    </recommendedName>
</protein>
<accession>A0A4P9XLR4</accession>
<evidence type="ECO:0000313" key="1">
    <source>
        <dbReference type="EMBL" id="RKP06827.1"/>
    </source>
</evidence>
<dbReference type="AlphaFoldDB" id="A0A4P9XLR4"/>
<sequence>MAKGDQLSSADNASSSSLWTLVGVVAGAVLGYTAGNSQGAVMGSAAGAALGSQRDKTGSQVTTAQKVALAAMAVNGAVHMIKHYSQKDESAVSKQSA</sequence>
<dbReference type="Proteomes" id="UP000271241">
    <property type="component" value="Unassembled WGS sequence"/>
</dbReference>
<dbReference type="EMBL" id="KZ992811">
    <property type="protein sequence ID" value="RKP06827.1"/>
    <property type="molecule type" value="Genomic_DNA"/>
</dbReference>
<reference evidence="2" key="1">
    <citation type="journal article" date="2018" name="Nat. Microbiol.">
        <title>Leveraging single-cell genomics to expand the fungal tree of life.</title>
        <authorList>
            <person name="Ahrendt S.R."/>
            <person name="Quandt C.A."/>
            <person name="Ciobanu D."/>
            <person name="Clum A."/>
            <person name="Salamov A."/>
            <person name="Andreopoulos B."/>
            <person name="Cheng J.F."/>
            <person name="Woyke T."/>
            <person name="Pelin A."/>
            <person name="Henrissat B."/>
            <person name="Reynolds N.K."/>
            <person name="Benny G.L."/>
            <person name="Smith M.E."/>
            <person name="James T.Y."/>
            <person name="Grigoriev I.V."/>
        </authorList>
    </citation>
    <scope>NUCLEOTIDE SEQUENCE [LARGE SCALE GENOMIC DNA]</scope>
    <source>
        <strain evidence="2">RSA 1356</strain>
    </source>
</reference>
<evidence type="ECO:0000313" key="2">
    <source>
        <dbReference type="Proteomes" id="UP000271241"/>
    </source>
</evidence>
<proteinExistence type="predicted"/>
<name>A0A4P9XLR4_9FUNG</name>
<evidence type="ECO:0008006" key="3">
    <source>
        <dbReference type="Google" id="ProtNLM"/>
    </source>
</evidence>
<gene>
    <name evidence="1" type="ORF">THASP1DRAFT_31366</name>
</gene>